<keyword evidence="2" id="KW-1185">Reference proteome</keyword>
<dbReference type="Proteomes" id="UP000269945">
    <property type="component" value="Unassembled WGS sequence"/>
</dbReference>
<name>A0A9X9MAT0_GULGU</name>
<protein>
    <submittedName>
        <fullName evidence="1">Uncharacterized protein</fullName>
    </submittedName>
</protein>
<dbReference type="AlphaFoldDB" id="A0A9X9MAT0"/>
<evidence type="ECO:0000313" key="1">
    <source>
        <dbReference type="EMBL" id="VCX40983.1"/>
    </source>
</evidence>
<gene>
    <name evidence="1" type="ORF">BN2614_LOCUS1</name>
</gene>
<comment type="caution">
    <text evidence="1">The sequence shown here is derived from an EMBL/GenBank/DDBJ whole genome shotgun (WGS) entry which is preliminary data.</text>
</comment>
<dbReference type="EMBL" id="CYRY02045527">
    <property type="protein sequence ID" value="VCX40983.1"/>
    <property type="molecule type" value="Genomic_DNA"/>
</dbReference>
<organism evidence="1 2">
    <name type="scientific">Gulo gulo</name>
    <name type="common">Wolverine</name>
    <name type="synonym">Gluton</name>
    <dbReference type="NCBI Taxonomy" id="48420"/>
    <lineage>
        <taxon>Eukaryota</taxon>
        <taxon>Metazoa</taxon>
        <taxon>Chordata</taxon>
        <taxon>Craniata</taxon>
        <taxon>Vertebrata</taxon>
        <taxon>Euteleostomi</taxon>
        <taxon>Mammalia</taxon>
        <taxon>Eutheria</taxon>
        <taxon>Laurasiatheria</taxon>
        <taxon>Carnivora</taxon>
        <taxon>Caniformia</taxon>
        <taxon>Musteloidea</taxon>
        <taxon>Mustelidae</taxon>
        <taxon>Guloninae</taxon>
        <taxon>Gulo</taxon>
    </lineage>
</organism>
<reference evidence="1 2" key="1">
    <citation type="submission" date="2018-10" db="EMBL/GenBank/DDBJ databases">
        <authorList>
            <person name="Ekblom R."/>
            <person name="Jareborg N."/>
        </authorList>
    </citation>
    <scope>NUCLEOTIDE SEQUENCE [LARGE SCALE GENOMIC DNA]</scope>
    <source>
        <tissue evidence="1">Muscle</tissue>
    </source>
</reference>
<proteinExistence type="predicted"/>
<accession>A0A9X9MAT0</accession>
<evidence type="ECO:0000313" key="2">
    <source>
        <dbReference type="Proteomes" id="UP000269945"/>
    </source>
</evidence>
<sequence>MCQRAPCNAQSLDSCSRMAAGSPTCC</sequence>